<keyword evidence="2" id="KW-1185">Reference proteome</keyword>
<gene>
    <name evidence="1" type="ORF">P8828_00025</name>
</gene>
<accession>A0ABU6GWW7</accession>
<protein>
    <submittedName>
        <fullName evidence="1">Uncharacterized protein</fullName>
    </submittedName>
</protein>
<sequence length="58" mass="6522">MATKSFITDFKLNAKSGYKLINAIENSKKVKHTINQSTTDVTKKEEIDSIMKAFLGED</sequence>
<dbReference type="GeneID" id="92854432"/>
<organism evidence="1 2">
    <name type="scientific">Bacillus glycinifermentans</name>
    <dbReference type="NCBI Taxonomy" id="1664069"/>
    <lineage>
        <taxon>Bacteria</taxon>
        <taxon>Bacillati</taxon>
        <taxon>Bacillota</taxon>
        <taxon>Bacilli</taxon>
        <taxon>Bacillales</taxon>
        <taxon>Bacillaceae</taxon>
        <taxon>Bacillus</taxon>
    </lineage>
</organism>
<dbReference type="Proteomes" id="UP001341297">
    <property type="component" value="Unassembled WGS sequence"/>
</dbReference>
<dbReference type="EMBL" id="JARRTL010000001">
    <property type="protein sequence ID" value="MEC0483252.1"/>
    <property type="molecule type" value="Genomic_DNA"/>
</dbReference>
<reference evidence="1 2" key="1">
    <citation type="submission" date="2023-03" db="EMBL/GenBank/DDBJ databases">
        <title>Agriculturally important microbes genome sequencing.</title>
        <authorList>
            <person name="Dunlap C."/>
        </authorList>
    </citation>
    <scope>NUCLEOTIDE SEQUENCE [LARGE SCALE GENOMIC DNA]</scope>
    <source>
        <strain evidence="1 2">CBP-3203</strain>
    </source>
</reference>
<name>A0ABU6GWW7_9BACI</name>
<comment type="caution">
    <text evidence="1">The sequence shown here is derived from an EMBL/GenBank/DDBJ whole genome shotgun (WGS) entry which is preliminary data.</text>
</comment>
<evidence type="ECO:0000313" key="1">
    <source>
        <dbReference type="EMBL" id="MEC0483252.1"/>
    </source>
</evidence>
<evidence type="ECO:0000313" key="2">
    <source>
        <dbReference type="Proteomes" id="UP001341297"/>
    </source>
</evidence>
<dbReference type="RefSeq" id="WP_164467501.1">
    <property type="nucleotide sequence ID" value="NZ_CP023481.1"/>
</dbReference>
<proteinExistence type="predicted"/>